<evidence type="ECO:0000256" key="3">
    <source>
        <dbReference type="ARBA" id="ARBA00023125"/>
    </source>
</evidence>
<dbReference type="CDD" id="cd10017">
    <property type="entry name" value="B3_DNA"/>
    <property type="match status" value="1"/>
</dbReference>
<dbReference type="Proteomes" id="UP001231189">
    <property type="component" value="Unassembled WGS sequence"/>
</dbReference>
<feature type="compositionally biased region" description="Basic and acidic residues" evidence="6">
    <location>
        <begin position="19"/>
        <end position="29"/>
    </location>
</feature>
<evidence type="ECO:0000313" key="9">
    <source>
        <dbReference type="Proteomes" id="UP001231189"/>
    </source>
</evidence>
<evidence type="ECO:0000256" key="1">
    <source>
        <dbReference type="ARBA" id="ARBA00004123"/>
    </source>
</evidence>
<dbReference type="PROSITE" id="PS50863">
    <property type="entry name" value="B3"/>
    <property type="match status" value="1"/>
</dbReference>
<dbReference type="SMART" id="SM01019">
    <property type="entry name" value="B3"/>
    <property type="match status" value="1"/>
</dbReference>
<dbReference type="InterPro" id="IPR015300">
    <property type="entry name" value="DNA-bd_pseudobarrel_sf"/>
</dbReference>
<gene>
    <name evidence="8" type="ORF">QYE76_057181</name>
</gene>
<sequence length="429" mass="47422">MVEAIKIEQEDGTAVAGAQEERGAEKLGSLEEQITSGKVKKTRRKQSVSDQEWKRACVDCAKRCARVHGRVASSSSDKAPPATPPSFFKVMMGHFSENMEIPPPFAKTMADLASSYVYLEDAFGLRWRVRLCCSLDNGRLSFGHGWKNFVLDHAVGVGEFLVFRHIAKSVFAVQIFAKSACERLYLCEKNKRQSRKRKPKEKTSSIGDGTAKASKMSTMGKDKRSKKKQRTDCDLLNEDQAQDDQENVADAYAESEKCEGSSFLTVAELSTPLAMMDIDDEITDDVFLTADAYEFETDICNRDPEAFSVETGMEHLVVAHGQTSGFSCAELSSWNCESSEGVCLESKEMAGLPVTSYDADNDPEHAIDIHASAGNELQTFRVDKSSHDIDPQVPSAELVEDTFKKDGDNFVSPPGSNQSYQTHVERKEG</sequence>
<dbReference type="PANTHER" id="PTHR31920">
    <property type="entry name" value="B3 DOMAIN-CONTAINING"/>
    <property type="match status" value="1"/>
</dbReference>
<comment type="subcellular location">
    <subcellularLocation>
        <location evidence="1">Nucleus</location>
    </subcellularLocation>
</comment>
<dbReference type="PANTHER" id="PTHR31920:SF132">
    <property type="entry name" value="TF-B3 DOMAIN-CONTAINING PROTEIN"/>
    <property type="match status" value="1"/>
</dbReference>
<feature type="compositionally biased region" description="Acidic residues" evidence="6">
    <location>
        <begin position="235"/>
        <end position="247"/>
    </location>
</feature>
<evidence type="ECO:0000259" key="7">
    <source>
        <dbReference type="PROSITE" id="PS50863"/>
    </source>
</evidence>
<dbReference type="GO" id="GO:0003677">
    <property type="term" value="F:DNA binding"/>
    <property type="evidence" value="ECO:0007669"/>
    <property type="project" value="UniProtKB-KW"/>
</dbReference>
<keyword evidence="5" id="KW-0539">Nucleus</keyword>
<name>A0AAD8WNJ5_LOLMU</name>
<evidence type="ECO:0000256" key="4">
    <source>
        <dbReference type="ARBA" id="ARBA00023163"/>
    </source>
</evidence>
<dbReference type="InterPro" id="IPR050655">
    <property type="entry name" value="Plant_B3_domain"/>
</dbReference>
<feature type="region of interest" description="Disordered" evidence="6">
    <location>
        <begin position="195"/>
        <end position="251"/>
    </location>
</feature>
<comment type="caution">
    <text evidence="8">The sequence shown here is derived from an EMBL/GenBank/DDBJ whole genome shotgun (WGS) entry which is preliminary data.</text>
</comment>
<feature type="domain" description="TF-B3" evidence="7">
    <location>
        <begin position="84"/>
        <end position="179"/>
    </location>
</feature>
<organism evidence="8 9">
    <name type="scientific">Lolium multiflorum</name>
    <name type="common">Italian ryegrass</name>
    <name type="synonym">Lolium perenne subsp. multiflorum</name>
    <dbReference type="NCBI Taxonomy" id="4521"/>
    <lineage>
        <taxon>Eukaryota</taxon>
        <taxon>Viridiplantae</taxon>
        <taxon>Streptophyta</taxon>
        <taxon>Embryophyta</taxon>
        <taxon>Tracheophyta</taxon>
        <taxon>Spermatophyta</taxon>
        <taxon>Magnoliopsida</taxon>
        <taxon>Liliopsida</taxon>
        <taxon>Poales</taxon>
        <taxon>Poaceae</taxon>
        <taxon>BOP clade</taxon>
        <taxon>Pooideae</taxon>
        <taxon>Poodae</taxon>
        <taxon>Poeae</taxon>
        <taxon>Poeae Chloroplast Group 2 (Poeae type)</taxon>
        <taxon>Loliodinae</taxon>
        <taxon>Loliinae</taxon>
        <taxon>Lolium</taxon>
    </lineage>
</organism>
<proteinExistence type="predicted"/>
<protein>
    <recommendedName>
        <fullName evidence="7">TF-B3 domain-containing protein</fullName>
    </recommendedName>
</protein>
<reference evidence="8" key="1">
    <citation type="submission" date="2023-07" db="EMBL/GenBank/DDBJ databases">
        <title>A chromosome-level genome assembly of Lolium multiflorum.</title>
        <authorList>
            <person name="Chen Y."/>
            <person name="Copetti D."/>
            <person name="Kolliker R."/>
            <person name="Studer B."/>
        </authorList>
    </citation>
    <scope>NUCLEOTIDE SEQUENCE</scope>
    <source>
        <strain evidence="8">02402/16</strain>
        <tissue evidence="8">Leaf</tissue>
    </source>
</reference>
<feature type="region of interest" description="Disordered" evidence="6">
    <location>
        <begin position="1"/>
        <end position="31"/>
    </location>
</feature>
<dbReference type="Pfam" id="PF02362">
    <property type="entry name" value="B3"/>
    <property type="match status" value="1"/>
</dbReference>
<dbReference type="AlphaFoldDB" id="A0AAD8WNJ5"/>
<dbReference type="InterPro" id="IPR003340">
    <property type="entry name" value="B3_DNA-bd"/>
</dbReference>
<evidence type="ECO:0000256" key="2">
    <source>
        <dbReference type="ARBA" id="ARBA00023015"/>
    </source>
</evidence>
<keyword evidence="2" id="KW-0805">Transcription regulation</keyword>
<dbReference type="Gene3D" id="2.40.330.10">
    <property type="entry name" value="DNA-binding pseudobarrel domain"/>
    <property type="match status" value="1"/>
</dbReference>
<dbReference type="SUPFAM" id="SSF101936">
    <property type="entry name" value="DNA-binding pseudobarrel domain"/>
    <property type="match status" value="1"/>
</dbReference>
<evidence type="ECO:0000313" key="8">
    <source>
        <dbReference type="EMBL" id="KAK1669022.1"/>
    </source>
</evidence>
<dbReference type="GO" id="GO:0005634">
    <property type="term" value="C:nucleus"/>
    <property type="evidence" value="ECO:0007669"/>
    <property type="project" value="UniProtKB-SubCell"/>
</dbReference>
<accession>A0AAD8WNJ5</accession>
<dbReference type="EMBL" id="JAUUTY010000003">
    <property type="protein sequence ID" value="KAK1669022.1"/>
    <property type="molecule type" value="Genomic_DNA"/>
</dbReference>
<keyword evidence="9" id="KW-1185">Reference proteome</keyword>
<keyword evidence="4" id="KW-0804">Transcription</keyword>
<evidence type="ECO:0000256" key="5">
    <source>
        <dbReference type="ARBA" id="ARBA00023242"/>
    </source>
</evidence>
<keyword evidence="3" id="KW-0238">DNA-binding</keyword>
<evidence type="ECO:0000256" key="6">
    <source>
        <dbReference type="SAM" id="MobiDB-lite"/>
    </source>
</evidence>
<feature type="region of interest" description="Disordered" evidence="6">
    <location>
        <begin position="405"/>
        <end position="429"/>
    </location>
</feature>